<dbReference type="EMBL" id="JBHUGA010000007">
    <property type="protein sequence ID" value="MFD1845652.1"/>
    <property type="molecule type" value="Genomic_DNA"/>
</dbReference>
<sequence>MRNQQSASDPRHADTEWAIDVEKRLNGAPIPMEAVRVALSDAHRAGFESGQPLRDLFGSPEEYVELITEDVPLELQAAVDVTGISRSDRWRILVACSGVCGLLISFSLLLLEGWSLILSPAVIALSFGSVAAWAALVLSSIERSSGRISRGWLWLSVAVFVFAASIVIAAVSQDSDSLTQVPTVGLIAASLVVLAATYRLPLRSRSRSMPTENLTALGWYSRLAGLLRGRYALSHDQVKKIVHDAESLANNSQKNHPEIEFDTPESYAAQLMGGSIMKAGRQRRTESWIYIAITVVFASSTVNAIITNTSLWLTSLFGLGFIIFAVMSTRLLWSTKK</sequence>
<feature type="transmembrane region" description="Helical" evidence="1">
    <location>
        <begin position="312"/>
        <end position="333"/>
    </location>
</feature>
<name>A0ABW4Q4G5_9MICC</name>
<feature type="transmembrane region" description="Helical" evidence="1">
    <location>
        <begin position="287"/>
        <end position="306"/>
    </location>
</feature>
<protein>
    <recommendedName>
        <fullName evidence="4">DUF2157 domain-containing protein</fullName>
    </recommendedName>
</protein>
<evidence type="ECO:0000313" key="3">
    <source>
        <dbReference type="Proteomes" id="UP001597307"/>
    </source>
</evidence>
<gene>
    <name evidence="2" type="ORF">ACFSFX_03455</name>
</gene>
<feature type="transmembrane region" description="Helical" evidence="1">
    <location>
        <begin position="117"/>
        <end position="139"/>
    </location>
</feature>
<reference evidence="3" key="1">
    <citation type="journal article" date="2019" name="Int. J. Syst. Evol. Microbiol.">
        <title>The Global Catalogue of Microorganisms (GCM) 10K type strain sequencing project: providing services to taxonomists for standard genome sequencing and annotation.</title>
        <authorList>
            <consortium name="The Broad Institute Genomics Platform"/>
            <consortium name="The Broad Institute Genome Sequencing Center for Infectious Disease"/>
            <person name="Wu L."/>
            <person name="Ma J."/>
        </authorList>
    </citation>
    <scope>NUCLEOTIDE SEQUENCE [LARGE SCALE GENOMIC DNA]</scope>
    <source>
        <strain evidence="3">JCM 11496</strain>
    </source>
</reference>
<keyword evidence="1" id="KW-1133">Transmembrane helix</keyword>
<dbReference type="RefSeq" id="WP_343877931.1">
    <property type="nucleotide sequence ID" value="NZ_BAAAIJ010000008.1"/>
</dbReference>
<feature type="transmembrane region" description="Helical" evidence="1">
    <location>
        <begin position="92"/>
        <end position="111"/>
    </location>
</feature>
<dbReference type="Proteomes" id="UP001597307">
    <property type="component" value="Unassembled WGS sequence"/>
</dbReference>
<evidence type="ECO:0000313" key="2">
    <source>
        <dbReference type="EMBL" id="MFD1845652.1"/>
    </source>
</evidence>
<keyword evidence="1" id="KW-0472">Membrane</keyword>
<feature type="transmembrane region" description="Helical" evidence="1">
    <location>
        <begin position="183"/>
        <end position="200"/>
    </location>
</feature>
<keyword evidence="1" id="KW-0812">Transmembrane</keyword>
<keyword evidence="3" id="KW-1185">Reference proteome</keyword>
<evidence type="ECO:0000256" key="1">
    <source>
        <dbReference type="SAM" id="Phobius"/>
    </source>
</evidence>
<evidence type="ECO:0008006" key="4">
    <source>
        <dbReference type="Google" id="ProtNLM"/>
    </source>
</evidence>
<organism evidence="2 3">
    <name type="scientific">Arthrobacter flavus</name>
    <dbReference type="NCBI Taxonomy" id="95172"/>
    <lineage>
        <taxon>Bacteria</taxon>
        <taxon>Bacillati</taxon>
        <taxon>Actinomycetota</taxon>
        <taxon>Actinomycetes</taxon>
        <taxon>Micrococcales</taxon>
        <taxon>Micrococcaceae</taxon>
        <taxon>Arthrobacter</taxon>
    </lineage>
</organism>
<accession>A0ABW4Q4G5</accession>
<comment type="caution">
    <text evidence="2">The sequence shown here is derived from an EMBL/GenBank/DDBJ whole genome shotgun (WGS) entry which is preliminary data.</text>
</comment>
<proteinExistence type="predicted"/>
<feature type="transmembrane region" description="Helical" evidence="1">
    <location>
        <begin position="151"/>
        <end position="171"/>
    </location>
</feature>